<dbReference type="InterPro" id="IPR029149">
    <property type="entry name" value="Creatin/AminoP/Spt16_N"/>
</dbReference>
<dbReference type="Pfam" id="PF00557">
    <property type="entry name" value="Peptidase_M24"/>
    <property type="match status" value="1"/>
</dbReference>
<dbReference type="CDD" id="cd01092">
    <property type="entry name" value="APP-like"/>
    <property type="match status" value="1"/>
</dbReference>
<dbReference type="GO" id="GO:0016787">
    <property type="term" value="F:hydrolase activity"/>
    <property type="evidence" value="ECO:0007669"/>
    <property type="project" value="UniProtKB-KW"/>
</dbReference>
<feature type="domain" description="Creatinase N-terminal" evidence="5">
    <location>
        <begin position="2"/>
        <end position="103"/>
    </location>
</feature>
<evidence type="ECO:0000313" key="6">
    <source>
        <dbReference type="EMBL" id="ADP77153.1"/>
    </source>
</evidence>
<gene>
    <name evidence="6" type="ordered locus">Mfer_0350</name>
</gene>
<dbReference type="HOGENOM" id="CLU_017266_4_2_2"/>
<evidence type="ECO:0000313" key="7">
    <source>
        <dbReference type="Proteomes" id="UP000002315"/>
    </source>
</evidence>
<evidence type="ECO:0000256" key="2">
    <source>
        <dbReference type="ARBA" id="ARBA00022801"/>
    </source>
</evidence>
<dbReference type="InterPro" id="IPR036005">
    <property type="entry name" value="Creatinase/aminopeptidase-like"/>
</dbReference>
<evidence type="ECO:0000256" key="1">
    <source>
        <dbReference type="ARBA" id="ARBA00022723"/>
    </source>
</evidence>
<dbReference type="InterPro" id="IPR001131">
    <property type="entry name" value="Peptidase_M24B_aminopep-P_CS"/>
</dbReference>
<comment type="similarity">
    <text evidence="3">Belongs to the peptidase M24B family.</text>
</comment>
<dbReference type="MEROPS" id="M24.008"/>
<keyword evidence="7" id="KW-1185">Reference proteome</keyword>
<sequence length="332" mass="38157">MEKLLTKMTEENIHAGIITKKENIYYVTGFEPSSFSILIIKEEPLLLVSKMDITAAEKYSNVQVDEFKSLKEIKKRFEKNGFDKVFIEPSTPFEIVKKLEGNWDFVIKDFISYLRMIKTKHEIKQIKKAISISKKIIKEIAFDGSENEVAASIDYNMRINGAEKPAFETIVTSGKRSSYPHVSPSNKKLENPILIDWGARYNHYCSDMTRTIVKTEKEEEMFEIVLEAQKKGIDAIRSGITASKIDRIVRDVIKEYGYGKYFIHSTGHGVGLEVHERPSLSKKDDTKLKTNMVITVEPGIYIPEKFGVRVEDMVLVKKKRAKVLTKKLPLYF</sequence>
<dbReference type="InterPro" id="IPR000994">
    <property type="entry name" value="Pept_M24"/>
</dbReference>
<dbReference type="Proteomes" id="UP000002315">
    <property type="component" value="Chromosome"/>
</dbReference>
<dbReference type="GO" id="GO:0046872">
    <property type="term" value="F:metal ion binding"/>
    <property type="evidence" value="ECO:0007669"/>
    <property type="project" value="UniProtKB-KW"/>
</dbReference>
<dbReference type="PANTHER" id="PTHR46112:SF2">
    <property type="entry name" value="XAA-PRO AMINOPEPTIDASE P-RELATED"/>
    <property type="match status" value="1"/>
</dbReference>
<dbReference type="EMBL" id="CP002278">
    <property type="protein sequence ID" value="ADP77153.1"/>
    <property type="molecule type" value="Genomic_DNA"/>
</dbReference>
<proteinExistence type="inferred from homology"/>
<dbReference type="STRING" id="523846.Mfer_0350"/>
<dbReference type="SUPFAM" id="SSF53092">
    <property type="entry name" value="Creatinase/prolidase N-terminal domain"/>
    <property type="match status" value="1"/>
</dbReference>
<dbReference type="AlphaFoldDB" id="E3GXX1"/>
<dbReference type="KEGG" id="mfv:Mfer_0350"/>
<dbReference type="InterPro" id="IPR000587">
    <property type="entry name" value="Creatinase_N"/>
</dbReference>
<keyword evidence="2" id="KW-0378">Hydrolase</keyword>
<feature type="domain" description="Peptidase M24" evidence="4">
    <location>
        <begin position="125"/>
        <end position="317"/>
    </location>
</feature>
<dbReference type="InterPro" id="IPR050659">
    <property type="entry name" value="Peptidase_M24B"/>
</dbReference>
<dbReference type="Gene3D" id="3.40.350.10">
    <property type="entry name" value="Creatinase/prolidase N-terminal domain"/>
    <property type="match status" value="1"/>
</dbReference>
<reference evidence="6 7" key="1">
    <citation type="journal article" date="2010" name="Stand. Genomic Sci.">
        <title>Complete genome sequence of Methanothermus fervidus type strain (V24S).</title>
        <authorList>
            <person name="Anderson I."/>
            <person name="Djao O.D."/>
            <person name="Misra M."/>
            <person name="Chertkov O."/>
            <person name="Nolan M."/>
            <person name="Lucas S."/>
            <person name="Lapidus A."/>
            <person name="Del Rio T.G."/>
            <person name="Tice H."/>
            <person name="Cheng J.F."/>
            <person name="Tapia R."/>
            <person name="Han C."/>
            <person name="Goodwin L."/>
            <person name="Pitluck S."/>
            <person name="Liolios K."/>
            <person name="Ivanova N."/>
            <person name="Mavromatis K."/>
            <person name="Mikhailova N."/>
            <person name="Pati A."/>
            <person name="Brambilla E."/>
            <person name="Chen A."/>
            <person name="Palaniappan K."/>
            <person name="Land M."/>
            <person name="Hauser L."/>
            <person name="Chang Y.J."/>
            <person name="Jeffries C.D."/>
            <person name="Sikorski J."/>
            <person name="Spring S."/>
            <person name="Rohde M."/>
            <person name="Eichinger K."/>
            <person name="Huber H."/>
            <person name="Wirth R."/>
            <person name="Goker M."/>
            <person name="Detter J.C."/>
            <person name="Woyke T."/>
            <person name="Bristow J."/>
            <person name="Eisen J.A."/>
            <person name="Markowitz V."/>
            <person name="Hugenholtz P."/>
            <person name="Klenk H.P."/>
            <person name="Kyrpides N.C."/>
        </authorList>
    </citation>
    <scope>NUCLEOTIDE SEQUENCE [LARGE SCALE GENOMIC DNA]</scope>
    <source>
        <strain evidence="7">ATCC 43054 / DSM 2088 / JCM 10308 / V24 S</strain>
    </source>
</reference>
<evidence type="ECO:0000256" key="3">
    <source>
        <dbReference type="RuleBase" id="RU000590"/>
    </source>
</evidence>
<organism evidence="6 7">
    <name type="scientific">Methanothermus fervidus (strain ATCC 43054 / DSM 2088 / JCM 10308 / V24 S)</name>
    <dbReference type="NCBI Taxonomy" id="523846"/>
    <lineage>
        <taxon>Archaea</taxon>
        <taxon>Methanobacteriati</taxon>
        <taxon>Methanobacteriota</taxon>
        <taxon>Methanomada group</taxon>
        <taxon>Methanobacteria</taxon>
        <taxon>Methanobacteriales</taxon>
        <taxon>Methanothermaceae</taxon>
        <taxon>Methanothermus</taxon>
    </lineage>
</organism>
<protein>
    <submittedName>
        <fullName evidence="6">Peptidase M24</fullName>
    </submittedName>
</protein>
<keyword evidence="1 3" id="KW-0479">Metal-binding</keyword>
<dbReference type="Gene3D" id="3.90.230.10">
    <property type="entry name" value="Creatinase/methionine aminopeptidase superfamily"/>
    <property type="match status" value="1"/>
</dbReference>
<evidence type="ECO:0000259" key="5">
    <source>
        <dbReference type="Pfam" id="PF01321"/>
    </source>
</evidence>
<evidence type="ECO:0000259" key="4">
    <source>
        <dbReference type="Pfam" id="PF00557"/>
    </source>
</evidence>
<dbReference type="SUPFAM" id="SSF55920">
    <property type="entry name" value="Creatinase/aminopeptidase"/>
    <property type="match status" value="1"/>
</dbReference>
<accession>E3GXX1</accession>
<name>E3GXX1_METFV</name>
<dbReference type="Pfam" id="PF01321">
    <property type="entry name" value="Creatinase_N"/>
    <property type="match status" value="1"/>
</dbReference>
<dbReference type="PANTHER" id="PTHR46112">
    <property type="entry name" value="AMINOPEPTIDASE"/>
    <property type="match status" value="1"/>
</dbReference>
<dbReference type="PROSITE" id="PS00491">
    <property type="entry name" value="PROLINE_PEPTIDASE"/>
    <property type="match status" value="1"/>
</dbReference>